<feature type="compositionally biased region" description="Acidic residues" evidence="1">
    <location>
        <begin position="40"/>
        <end position="62"/>
    </location>
</feature>
<feature type="compositionally biased region" description="Basic and acidic residues" evidence="1">
    <location>
        <begin position="1"/>
        <end position="11"/>
    </location>
</feature>
<organism evidence="2">
    <name type="scientific">Sesamum latifolium</name>
    <dbReference type="NCBI Taxonomy" id="2727402"/>
    <lineage>
        <taxon>Eukaryota</taxon>
        <taxon>Viridiplantae</taxon>
        <taxon>Streptophyta</taxon>
        <taxon>Embryophyta</taxon>
        <taxon>Tracheophyta</taxon>
        <taxon>Spermatophyta</taxon>
        <taxon>Magnoliopsida</taxon>
        <taxon>eudicotyledons</taxon>
        <taxon>Gunneridae</taxon>
        <taxon>Pentapetalae</taxon>
        <taxon>asterids</taxon>
        <taxon>lamiids</taxon>
        <taxon>Lamiales</taxon>
        <taxon>Pedaliaceae</taxon>
        <taxon>Sesamum</taxon>
    </lineage>
</organism>
<dbReference type="CDD" id="cd09272">
    <property type="entry name" value="RNase_HI_RT_Ty1"/>
    <property type="match status" value="1"/>
</dbReference>
<proteinExistence type="predicted"/>
<dbReference type="Gene3D" id="1.20.5.170">
    <property type="match status" value="1"/>
</dbReference>
<evidence type="ECO:0000313" key="2">
    <source>
        <dbReference type="EMBL" id="KAL0406614.1"/>
    </source>
</evidence>
<sequence>MEGLKAEHETEVEQLQEENQQLRDQVNDLRDHIDQLAEMIPDELEEDPEQDAMEHQDDDGELTDGNVTDEEKQSGVSVVGLKGTKGTVSLAIYYNRFPTVPEGYSDTSWIAKKTPGVMGAQNIFFTLGGGAVSWKSAKQTLITRSTFEAELCALDKTGTETEWLFGLLSQLVIVSQSFPPFVVRCDSQTTIAKVRSRTHNQKDRTTRPS</sequence>
<dbReference type="PANTHER" id="PTHR11439:SF440">
    <property type="entry name" value="INTEGRASE CATALYTIC DOMAIN-CONTAINING PROTEIN"/>
    <property type="match status" value="1"/>
</dbReference>
<reference evidence="2" key="2">
    <citation type="journal article" date="2024" name="Plant">
        <title>Genomic evolution and insights into agronomic trait innovations of Sesamum species.</title>
        <authorList>
            <person name="Miao H."/>
            <person name="Wang L."/>
            <person name="Qu L."/>
            <person name="Liu H."/>
            <person name="Sun Y."/>
            <person name="Le M."/>
            <person name="Wang Q."/>
            <person name="Wei S."/>
            <person name="Zheng Y."/>
            <person name="Lin W."/>
            <person name="Duan Y."/>
            <person name="Cao H."/>
            <person name="Xiong S."/>
            <person name="Wang X."/>
            <person name="Wei L."/>
            <person name="Li C."/>
            <person name="Ma Q."/>
            <person name="Ju M."/>
            <person name="Zhao R."/>
            <person name="Li G."/>
            <person name="Mu C."/>
            <person name="Tian Q."/>
            <person name="Mei H."/>
            <person name="Zhang T."/>
            <person name="Gao T."/>
            <person name="Zhang H."/>
        </authorList>
    </citation>
    <scope>NUCLEOTIDE SEQUENCE</scope>
    <source>
        <strain evidence="2">KEN1</strain>
    </source>
</reference>
<gene>
    <name evidence="2" type="ORF">Slati_3975300</name>
</gene>
<protein>
    <recommendedName>
        <fullName evidence="3">Retrotransposon protein</fullName>
    </recommendedName>
</protein>
<evidence type="ECO:0008006" key="3">
    <source>
        <dbReference type="Google" id="ProtNLM"/>
    </source>
</evidence>
<name>A0AAW2TPS4_9LAMI</name>
<evidence type="ECO:0000256" key="1">
    <source>
        <dbReference type="SAM" id="MobiDB-lite"/>
    </source>
</evidence>
<feature type="region of interest" description="Disordered" evidence="1">
    <location>
        <begin position="1"/>
        <end position="78"/>
    </location>
</feature>
<reference evidence="2" key="1">
    <citation type="submission" date="2020-06" db="EMBL/GenBank/DDBJ databases">
        <authorList>
            <person name="Li T."/>
            <person name="Hu X."/>
            <person name="Zhang T."/>
            <person name="Song X."/>
            <person name="Zhang H."/>
            <person name="Dai N."/>
            <person name="Sheng W."/>
            <person name="Hou X."/>
            <person name="Wei L."/>
        </authorList>
    </citation>
    <scope>NUCLEOTIDE SEQUENCE</scope>
    <source>
        <strain evidence="2">KEN1</strain>
        <tissue evidence="2">Leaf</tissue>
    </source>
</reference>
<comment type="caution">
    <text evidence="2">The sequence shown here is derived from an EMBL/GenBank/DDBJ whole genome shotgun (WGS) entry which is preliminary data.</text>
</comment>
<dbReference type="AlphaFoldDB" id="A0AAW2TPS4"/>
<dbReference type="PANTHER" id="PTHR11439">
    <property type="entry name" value="GAG-POL-RELATED RETROTRANSPOSON"/>
    <property type="match status" value="1"/>
</dbReference>
<dbReference type="EMBL" id="JACGWN010000014">
    <property type="protein sequence ID" value="KAL0406614.1"/>
    <property type="molecule type" value="Genomic_DNA"/>
</dbReference>
<feature type="compositionally biased region" description="Basic and acidic residues" evidence="1">
    <location>
        <begin position="25"/>
        <end position="35"/>
    </location>
</feature>
<accession>A0AAW2TPS4</accession>